<evidence type="ECO:0000313" key="1">
    <source>
        <dbReference type="EMBL" id="WAQ94574.1"/>
    </source>
</evidence>
<dbReference type="PANTHER" id="PTHR31511:SF12">
    <property type="entry name" value="RHO TERMINATION FACTOR N-TERMINAL DOMAIN-CONTAINING PROTEIN"/>
    <property type="match status" value="1"/>
</dbReference>
<dbReference type="PANTHER" id="PTHR31511">
    <property type="entry name" value="PROTEIN CBG23764"/>
    <property type="match status" value="1"/>
</dbReference>
<protein>
    <submittedName>
        <fullName evidence="1">Uncharacterized protein</fullName>
    </submittedName>
</protein>
<dbReference type="InterPro" id="IPR043502">
    <property type="entry name" value="DNA/RNA_pol_sf"/>
</dbReference>
<dbReference type="InterPro" id="IPR023211">
    <property type="entry name" value="DNA_pol_palm_dom_sf"/>
</dbReference>
<dbReference type="Proteomes" id="UP001164746">
    <property type="component" value="Chromosome 1"/>
</dbReference>
<keyword evidence="2" id="KW-1185">Reference proteome</keyword>
<dbReference type="EMBL" id="CP111012">
    <property type="protein sequence ID" value="WAQ94574.1"/>
    <property type="molecule type" value="Genomic_DNA"/>
</dbReference>
<dbReference type="SUPFAM" id="SSF56672">
    <property type="entry name" value="DNA/RNA polymerases"/>
    <property type="match status" value="1"/>
</dbReference>
<sequence length="145" mass="16869">MSQPLHTGNYRWIEKKDLKDLKDNCIIECDLEYPKEIHNLHSDYPLAPEKLVMNDTDSLCYEIKTKDAYEDLHADKHIFDNSDYPNNSKYYFDDNKKVIGKMKDEAAGTPITEFVGLRSKMYSYTLNNKHAIKKCKGITEGVVKK</sequence>
<proteinExistence type="predicted"/>
<accession>A0ABY7DA85</accession>
<dbReference type="Gene3D" id="3.90.1600.10">
    <property type="entry name" value="Palm domain of DNA polymerase"/>
    <property type="match status" value="1"/>
</dbReference>
<gene>
    <name evidence="1" type="ORF">MAR_007045</name>
</gene>
<organism evidence="1 2">
    <name type="scientific">Mya arenaria</name>
    <name type="common">Soft-shell clam</name>
    <dbReference type="NCBI Taxonomy" id="6604"/>
    <lineage>
        <taxon>Eukaryota</taxon>
        <taxon>Metazoa</taxon>
        <taxon>Spiralia</taxon>
        <taxon>Lophotrochozoa</taxon>
        <taxon>Mollusca</taxon>
        <taxon>Bivalvia</taxon>
        <taxon>Autobranchia</taxon>
        <taxon>Heteroconchia</taxon>
        <taxon>Euheterodonta</taxon>
        <taxon>Imparidentia</taxon>
        <taxon>Neoheterodontei</taxon>
        <taxon>Myida</taxon>
        <taxon>Myoidea</taxon>
        <taxon>Myidae</taxon>
        <taxon>Mya</taxon>
    </lineage>
</organism>
<name>A0ABY7DA85_MYAAR</name>
<reference evidence="1" key="1">
    <citation type="submission" date="2022-11" db="EMBL/GenBank/DDBJ databases">
        <title>Centuries of genome instability and evolution in soft-shell clam transmissible cancer (bioRxiv).</title>
        <authorList>
            <person name="Hart S.F.M."/>
            <person name="Yonemitsu M.A."/>
            <person name="Giersch R.M."/>
            <person name="Beal B.F."/>
            <person name="Arriagada G."/>
            <person name="Davis B.W."/>
            <person name="Ostrander E.A."/>
            <person name="Goff S.P."/>
            <person name="Metzger M.J."/>
        </authorList>
    </citation>
    <scope>NUCLEOTIDE SEQUENCE</scope>
    <source>
        <strain evidence="1">MELC-2E11</strain>
        <tissue evidence="1">Siphon/mantle</tissue>
    </source>
</reference>
<evidence type="ECO:0000313" key="2">
    <source>
        <dbReference type="Proteomes" id="UP001164746"/>
    </source>
</evidence>